<protein>
    <recommendedName>
        <fullName evidence="4">Condensation domain-containing protein</fullName>
    </recommendedName>
</protein>
<dbReference type="Gene3D" id="3.30.559.30">
    <property type="entry name" value="Nonribosomal peptide synthetase, condensation domain"/>
    <property type="match status" value="1"/>
</dbReference>
<dbReference type="Gene3D" id="3.30.559.10">
    <property type="entry name" value="Chloramphenicol acetyltransferase-like domain"/>
    <property type="match status" value="1"/>
</dbReference>
<sequence length="556" mass="62086">MPTLQTNPAVNNELPVQAQLQTFRRKLSPNELSYFLPSRANGANDMFLLGTIHAREVLVTSHRLQIVWAIVRLRHPLMACRVQMELGRCDSAEFIYTPPSSPTESLRETGHSLHFHNNIPTPTFTSDFLNAPRMLSSNVLSRLDILRQRQLSAGVREYTLFLTLQHVINDGRGICNVLDLVLELLAGSKHPGSVESRTDAELYSVLEAEWTKRWGVSAPPATWDVLPRAMEDQLLTAPRTKLQQAADRVDSELLQRKYIGGQSFKRVDTKQSHTRLVQIGFDEVQTATILANCKAQRVTPANAMCGVVNVAWMRFAGAHPDLVAADPKLPMLLYTALSLRGSLQQGMATELSSNMELALGYHNVVLPAFASTERSMGELFWTRSREAQRQMRTFSTSPLFYNRTLVTCKQRELRAKAWARFDDEAAGLIPRAPKPAPVQPRNPSASSVPSTALLGLSQSGDTKHSFHIHRYPSIDFVDVLGGPRRGRGAGLLLYSLTFRGRFSLHMFWDDASFPKSVAEEFLRLIRDGVKEFMLENPSASATVIDRCGDQGLTARL</sequence>
<dbReference type="Proteomes" id="UP000815677">
    <property type="component" value="Unassembled WGS sequence"/>
</dbReference>
<dbReference type="PANTHER" id="PTHR28037">
    <property type="entry name" value="ALCOHOL O-ACETYLTRANSFERASE 1-RELATED"/>
    <property type="match status" value="1"/>
</dbReference>
<name>A0ABQ0M6Z6_MYCCL</name>
<accession>A0ABQ0M6Z6</accession>
<dbReference type="InterPro" id="IPR052058">
    <property type="entry name" value="Alcohol_O-acetyltransferase"/>
</dbReference>
<dbReference type="InterPro" id="IPR023213">
    <property type="entry name" value="CAT-like_dom_sf"/>
</dbReference>
<keyword evidence="3" id="KW-1185">Reference proteome</keyword>
<dbReference type="EMBL" id="DF849818">
    <property type="protein sequence ID" value="GAT59099.1"/>
    <property type="molecule type" value="Genomic_DNA"/>
</dbReference>
<evidence type="ECO:0000313" key="2">
    <source>
        <dbReference type="EMBL" id="GAT59099.1"/>
    </source>
</evidence>
<gene>
    <name evidence="2" type="ORF">MCHLO_15442</name>
</gene>
<evidence type="ECO:0000313" key="3">
    <source>
        <dbReference type="Proteomes" id="UP000815677"/>
    </source>
</evidence>
<reference evidence="2" key="1">
    <citation type="submission" date="2014-09" db="EMBL/GenBank/DDBJ databases">
        <title>Genome sequence of the luminous mushroom Mycena chlorophos for searching fungal bioluminescence genes.</title>
        <authorList>
            <person name="Tanaka Y."/>
            <person name="Kasuga D."/>
            <person name="Oba Y."/>
            <person name="Hase S."/>
            <person name="Sato K."/>
            <person name="Oba Y."/>
            <person name="Sakakibara Y."/>
        </authorList>
    </citation>
    <scope>NUCLEOTIDE SEQUENCE</scope>
</reference>
<proteinExistence type="predicted"/>
<dbReference type="PANTHER" id="PTHR28037:SF1">
    <property type="entry name" value="ALCOHOL O-ACETYLTRANSFERASE 1-RELATED"/>
    <property type="match status" value="1"/>
</dbReference>
<organism evidence="2 3">
    <name type="scientific">Mycena chlorophos</name>
    <name type="common">Agaric fungus</name>
    <name type="synonym">Agaricus chlorophos</name>
    <dbReference type="NCBI Taxonomy" id="658473"/>
    <lineage>
        <taxon>Eukaryota</taxon>
        <taxon>Fungi</taxon>
        <taxon>Dikarya</taxon>
        <taxon>Basidiomycota</taxon>
        <taxon>Agaricomycotina</taxon>
        <taxon>Agaricomycetes</taxon>
        <taxon>Agaricomycetidae</taxon>
        <taxon>Agaricales</taxon>
        <taxon>Marasmiineae</taxon>
        <taxon>Mycenaceae</taxon>
        <taxon>Mycena</taxon>
    </lineage>
</organism>
<evidence type="ECO:0000256" key="1">
    <source>
        <dbReference type="SAM" id="MobiDB-lite"/>
    </source>
</evidence>
<evidence type="ECO:0008006" key="4">
    <source>
        <dbReference type="Google" id="ProtNLM"/>
    </source>
</evidence>
<feature type="region of interest" description="Disordered" evidence="1">
    <location>
        <begin position="430"/>
        <end position="449"/>
    </location>
</feature>